<dbReference type="EMBL" id="JARO02007888">
    <property type="protein sequence ID" value="KPP63449.1"/>
    <property type="molecule type" value="Genomic_DNA"/>
</dbReference>
<proteinExistence type="predicted"/>
<name>A0A0N8JXD7_SCLFO</name>
<protein>
    <submittedName>
        <fullName evidence="1">Uncharacterized protein</fullName>
    </submittedName>
</protein>
<comment type="caution">
    <text evidence="1">The sequence shown here is derived from an EMBL/GenBank/DDBJ whole genome shotgun (WGS) entry which is preliminary data.</text>
</comment>
<dbReference type="AlphaFoldDB" id="A0A0N8JXD7"/>
<evidence type="ECO:0000313" key="1">
    <source>
        <dbReference type="EMBL" id="KPP63449.1"/>
    </source>
</evidence>
<gene>
    <name evidence="1" type="ORF">Z043_118295</name>
</gene>
<sequence>MNTTTSLPVFQSVSHESGLHTRQLGDIEFSNRYAEYLRSKAKLNTLCSLLHRMKNSKNSPTEVDMDRVNALLKLYMCPNMYQRASDL</sequence>
<accession>A0A0N8JXD7</accession>
<reference evidence="1 2" key="1">
    <citation type="submission" date="2015-08" db="EMBL/GenBank/DDBJ databases">
        <title>The genome of the Asian arowana (Scleropages formosus).</title>
        <authorList>
            <person name="Tan M.H."/>
            <person name="Gan H.M."/>
            <person name="Croft L.J."/>
            <person name="Austin C.M."/>
        </authorList>
    </citation>
    <scope>NUCLEOTIDE SEQUENCE [LARGE SCALE GENOMIC DNA]</scope>
    <source>
        <strain evidence="1">Aro1</strain>
    </source>
</reference>
<dbReference type="Proteomes" id="UP000034805">
    <property type="component" value="Unassembled WGS sequence"/>
</dbReference>
<organism evidence="1 2">
    <name type="scientific">Scleropages formosus</name>
    <name type="common">Asian bonytongue</name>
    <name type="synonym">Osteoglossum formosum</name>
    <dbReference type="NCBI Taxonomy" id="113540"/>
    <lineage>
        <taxon>Eukaryota</taxon>
        <taxon>Metazoa</taxon>
        <taxon>Chordata</taxon>
        <taxon>Craniata</taxon>
        <taxon>Vertebrata</taxon>
        <taxon>Euteleostomi</taxon>
        <taxon>Actinopterygii</taxon>
        <taxon>Neopterygii</taxon>
        <taxon>Teleostei</taxon>
        <taxon>Osteoglossocephala</taxon>
        <taxon>Osteoglossomorpha</taxon>
        <taxon>Osteoglossiformes</taxon>
        <taxon>Osteoglossidae</taxon>
        <taxon>Scleropages</taxon>
    </lineage>
</organism>
<evidence type="ECO:0000313" key="2">
    <source>
        <dbReference type="Proteomes" id="UP000034805"/>
    </source>
</evidence>